<evidence type="ECO:0000313" key="1">
    <source>
        <dbReference type="Proteomes" id="UP000694888"/>
    </source>
</evidence>
<dbReference type="GO" id="GO:0016301">
    <property type="term" value="F:kinase activity"/>
    <property type="evidence" value="ECO:0007669"/>
    <property type="project" value="UniProtKB-KW"/>
</dbReference>
<dbReference type="GeneID" id="101859904"/>
<dbReference type="PANTHER" id="PTHR30605">
    <property type="entry name" value="ANHYDRO-N-ACETYLMURAMIC ACID KINASE"/>
    <property type="match status" value="1"/>
</dbReference>
<sequence length="392" mass="43127">MTSYYGIGLMSGSSMDGLDLCFAELMGDPESDVWGYRLEHAVTVGYSTELKERLTHAVNLSGIELITLQVDWSHFVGQCLEKFIESKRLRPDFAASHGHTIFHQADKGISFQLGDGEIISSYLRCPFVCNFVTKDMALGGQGAPLVSCGEKFLFLQTDLCLSLGGIANVGCKGDKGFDVCPCNTVLNHLAKLHDPDLTYDKGGQLAAQGKVIPELLEELENLDFYQQTGPKSLGYEWVLDNVLPLLKPERHPIPDLLRTFVEHISDHVTRGCVKNIAKPSGTVLVTGGGAFNTTLMRLISSKMAEHHITIVDTENEIVEYKEALVFAFLGLRCLLGVENVFASVTGARTDTIAGSIHHGTHSHEKPALQDKFNFLIHKRNAGVSELRIIREK</sequence>
<keyword evidence="1" id="KW-1185">Reference proteome</keyword>
<keyword evidence="2" id="KW-0418">Kinase</keyword>
<gene>
    <name evidence="2" type="primary">LOC101859904</name>
</gene>
<dbReference type="SUPFAM" id="SSF53067">
    <property type="entry name" value="Actin-like ATPase domain"/>
    <property type="match status" value="1"/>
</dbReference>
<dbReference type="InterPro" id="IPR043129">
    <property type="entry name" value="ATPase_NBD"/>
</dbReference>
<evidence type="ECO:0000313" key="2">
    <source>
        <dbReference type="RefSeq" id="XP_012945841.1"/>
    </source>
</evidence>
<proteinExistence type="predicted"/>
<dbReference type="Pfam" id="PF03702">
    <property type="entry name" value="AnmK"/>
    <property type="match status" value="1"/>
</dbReference>
<dbReference type="PANTHER" id="PTHR30605:SF0">
    <property type="entry name" value="ANHYDRO-N-ACETYLMURAMIC ACID KINASE"/>
    <property type="match status" value="1"/>
</dbReference>
<keyword evidence="2" id="KW-0808">Transferase</keyword>
<accession>A0ABM1ADX3</accession>
<organism evidence="1 2">
    <name type="scientific">Aplysia californica</name>
    <name type="common">California sea hare</name>
    <dbReference type="NCBI Taxonomy" id="6500"/>
    <lineage>
        <taxon>Eukaryota</taxon>
        <taxon>Metazoa</taxon>
        <taxon>Spiralia</taxon>
        <taxon>Lophotrochozoa</taxon>
        <taxon>Mollusca</taxon>
        <taxon>Gastropoda</taxon>
        <taxon>Heterobranchia</taxon>
        <taxon>Euthyneura</taxon>
        <taxon>Tectipleura</taxon>
        <taxon>Aplysiida</taxon>
        <taxon>Aplysioidea</taxon>
        <taxon>Aplysiidae</taxon>
        <taxon>Aplysia</taxon>
    </lineage>
</organism>
<reference evidence="2" key="1">
    <citation type="submission" date="2025-08" db="UniProtKB">
        <authorList>
            <consortium name="RefSeq"/>
        </authorList>
    </citation>
    <scope>IDENTIFICATION</scope>
</reference>
<dbReference type="InterPro" id="IPR005338">
    <property type="entry name" value="Anhydro_N_Ac-Mur_kinase"/>
</dbReference>
<protein>
    <submittedName>
        <fullName evidence="2">Anhydro-N-acetylmuramic acid kinase</fullName>
    </submittedName>
</protein>
<dbReference type="RefSeq" id="XP_012945841.1">
    <property type="nucleotide sequence ID" value="XM_013090387.1"/>
</dbReference>
<dbReference type="Gene3D" id="3.30.420.40">
    <property type="match status" value="2"/>
</dbReference>
<dbReference type="Proteomes" id="UP000694888">
    <property type="component" value="Unplaced"/>
</dbReference>
<name>A0ABM1ADX3_APLCA</name>